<keyword evidence="9" id="KW-0418">Kinase</keyword>
<dbReference type="EMBL" id="LXQA010383169">
    <property type="protein sequence ID" value="MCI48215.1"/>
    <property type="molecule type" value="Genomic_DNA"/>
</dbReference>
<dbReference type="FunFam" id="3.80.10.10:FF:000722">
    <property type="entry name" value="Leucine-rich repeat receptor-like protein kinase"/>
    <property type="match status" value="1"/>
</dbReference>
<dbReference type="PANTHER" id="PTHR27008:SF595">
    <property type="entry name" value="LEUCINE-RICH RECEPTOR-LIKE KINASE FAMILY PROTEIN"/>
    <property type="match status" value="1"/>
</dbReference>
<keyword evidence="4" id="KW-0812">Transmembrane</keyword>
<evidence type="ECO:0000256" key="7">
    <source>
        <dbReference type="ARBA" id="ARBA00022989"/>
    </source>
</evidence>
<evidence type="ECO:0000256" key="3">
    <source>
        <dbReference type="ARBA" id="ARBA00022614"/>
    </source>
</evidence>
<evidence type="ECO:0000256" key="2">
    <source>
        <dbReference type="ARBA" id="ARBA00022553"/>
    </source>
</evidence>
<keyword evidence="8" id="KW-0472">Membrane</keyword>
<evidence type="ECO:0000313" key="10">
    <source>
        <dbReference type="Proteomes" id="UP000265520"/>
    </source>
</evidence>
<keyword evidence="2" id="KW-0597">Phosphoprotein</keyword>
<keyword evidence="5" id="KW-0732">Signal</keyword>
<keyword evidence="10" id="KW-1185">Reference proteome</keyword>
<name>A0A392SJU0_9FABA</name>
<keyword evidence="6" id="KW-0677">Repeat</keyword>
<feature type="non-terminal residue" evidence="9">
    <location>
        <position position="89"/>
    </location>
</feature>
<evidence type="ECO:0000256" key="6">
    <source>
        <dbReference type="ARBA" id="ARBA00022737"/>
    </source>
</evidence>
<dbReference type="Proteomes" id="UP000265520">
    <property type="component" value="Unassembled WGS sequence"/>
</dbReference>
<keyword evidence="9" id="KW-0808">Transferase</keyword>
<dbReference type="InterPro" id="IPR032675">
    <property type="entry name" value="LRR_dom_sf"/>
</dbReference>
<evidence type="ECO:0000256" key="1">
    <source>
        <dbReference type="ARBA" id="ARBA00004167"/>
    </source>
</evidence>
<comment type="subcellular location">
    <subcellularLocation>
        <location evidence="1">Membrane</location>
        <topology evidence="1">Single-pass membrane protein</topology>
    </subcellularLocation>
</comment>
<evidence type="ECO:0000256" key="8">
    <source>
        <dbReference type="ARBA" id="ARBA00023136"/>
    </source>
</evidence>
<feature type="non-terminal residue" evidence="9">
    <location>
        <position position="1"/>
    </location>
</feature>
<keyword evidence="3" id="KW-0433">Leucine-rich repeat</keyword>
<dbReference type="SUPFAM" id="SSF52058">
    <property type="entry name" value="L domain-like"/>
    <property type="match status" value="1"/>
</dbReference>
<organism evidence="9 10">
    <name type="scientific">Trifolium medium</name>
    <dbReference type="NCBI Taxonomy" id="97028"/>
    <lineage>
        <taxon>Eukaryota</taxon>
        <taxon>Viridiplantae</taxon>
        <taxon>Streptophyta</taxon>
        <taxon>Embryophyta</taxon>
        <taxon>Tracheophyta</taxon>
        <taxon>Spermatophyta</taxon>
        <taxon>Magnoliopsida</taxon>
        <taxon>eudicotyledons</taxon>
        <taxon>Gunneridae</taxon>
        <taxon>Pentapetalae</taxon>
        <taxon>rosids</taxon>
        <taxon>fabids</taxon>
        <taxon>Fabales</taxon>
        <taxon>Fabaceae</taxon>
        <taxon>Papilionoideae</taxon>
        <taxon>50 kb inversion clade</taxon>
        <taxon>NPAAA clade</taxon>
        <taxon>Hologalegina</taxon>
        <taxon>IRL clade</taxon>
        <taxon>Trifolieae</taxon>
        <taxon>Trifolium</taxon>
    </lineage>
</organism>
<evidence type="ECO:0000256" key="4">
    <source>
        <dbReference type="ARBA" id="ARBA00022692"/>
    </source>
</evidence>
<evidence type="ECO:0000256" key="5">
    <source>
        <dbReference type="ARBA" id="ARBA00022729"/>
    </source>
</evidence>
<dbReference type="InterPro" id="IPR051809">
    <property type="entry name" value="Plant_receptor-like_S/T_kinase"/>
</dbReference>
<keyword evidence="9" id="KW-0675">Receptor</keyword>
<keyword evidence="7" id="KW-1133">Transmembrane helix</keyword>
<dbReference type="PANTHER" id="PTHR27008">
    <property type="entry name" value="OS04G0122200 PROTEIN"/>
    <property type="match status" value="1"/>
</dbReference>
<dbReference type="AlphaFoldDB" id="A0A392SJU0"/>
<accession>A0A392SJU0</accession>
<dbReference type="InterPro" id="IPR001611">
    <property type="entry name" value="Leu-rich_rpt"/>
</dbReference>
<dbReference type="Gene3D" id="3.80.10.10">
    <property type="entry name" value="Ribonuclease Inhibitor"/>
    <property type="match status" value="1"/>
</dbReference>
<proteinExistence type="predicted"/>
<dbReference type="GO" id="GO:0016020">
    <property type="term" value="C:membrane"/>
    <property type="evidence" value="ECO:0007669"/>
    <property type="project" value="UniProtKB-SubCell"/>
</dbReference>
<dbReference type="Pfam" id="PF00560">
    <property type="entry name" value="LRR_1"/>
    <property type="match status" value="2"/>
</dbReference>
<comment type="caution">
    <text evidence="9">The sequence shown here is derived from an EMBL/GenBank/DDBJ whole genome shotgun (WGS) entry which is preliminary data.</text>
</comment>
<protein>
    <submittedName>
        <fullName evidence="9">Putative inactive leucine-rich repeat receptor-like protein kinase</fullName>
    </submittedName>
</protein>
<evidence type="ECO:0000313" key="9">
    <source>
        <dbReference type="EMBL" id="MCI48215.1"/>
    </source>
</evidence>
<sequence>PAGVWSELDNLIQLDLSGNNFKGSIPEDIGELHTLSGTLNLSFNHLSGRIPNSLGKLSATVNFDLRNNNLIGEIPQTGTFSNQGPTAFL</sequence>
<dbReference type="GO" id="GO:0016301">
    <property type="term" value="F:kinase activity"/>
    <property type="evidence" value="ECO:0007669"/>
    <property type="project" value="UniProtKB-KW"/>
</dbReference>
<reference evidence="9 10" key="1">
    <citation type="journal article" date="2018" name="Front. Plant Sci.">
        <title>Red Clover (Trifolium pratense) and Zigzag Clover (T. medium) - A Picture of Genomic Similarities and Differences.</title>
        <authorList>
            <person name="Dluhosova J."/>
            <person name="Istvanek J."/>
            <person name="Nedelnik J."/>
            <person name="Repkova J."/>
        </authorList>
    </citation>
    <scope>NUCLEOTIDE SEQUENCE [LARGE SCALE GENOMIC DNA]</scope>
    <source>
        <strain evidence="10">cv. 10/8</strain>
        <tissue evidence="9">Leaf</tissue>
    </source>
</reference>